<evidence type="ECO:0000313" key="2">
    <source>
        <dbReference type="EMBL" id="CAB4212308.1"/>
    </source>
</evidence>
<dbReference type="Pfam" id="PF17236">
    <property type="entry name" value="SU10_MCP"/>
    <property type="match status" value="1"/>
</dbReference>
<accession>A0A6J5QL21</accession>
<organism evidence="1">
    <name type="scientific">uncultured Caudovirales phage</name>
    <dbReference type="NCBI Taxonomy" id="2100421"/>
    <lineage>
        <taxon>Viruses</taxon>
        <taxon>Duplodnaviria</taxon>
        <taxon>Heunggongvirae</taxon>
        <taxon>Uroviricota</taxon>
        <taxon>Caudoviricetes</taxon>
        <taxon>Peduoviridae</taxon>
        <taxon>Maltschvirus</taxon>
        <taxon>Maltschvirus maltsch</taxon>
    </lineage>
</organism>
<proteinExistence type="predicted"/>
<dbReference type="InterPro" id="IPR035198">
    <property type="entry name" value="SU10_MCP"/>
</dbReference>
<dbReference type="EMBL" id="LR797394">
    <property type="protein sequence ID" value="CAB4212308.1"/>
    <property type="molecule type" value="Genomic_DNA"/>
</dbReference>
<gene>
    <name evidence="1" type="ORF">UFOVP1085_43</name>
    <name evidence="2" type="ORF">UFOVP1439_6</name>
</gene>
<name>A0A6J5QL21_9CAUD</name>
<evidence type="ECO:0000313" key="1">
    <source>
        <dbReference type="EMBL" id="CAB4183197.1"/>
    </source>
</evidence>
<sequence>MAVGGIVYTYPDVARRESLLDGVNMLDPTDTQMLSGFKQGTASNTLHEWIQESLEDVADNAQFEAGDAPADGAGDPTRVVNITQIFAKTAKISGTELGGNLRRVGGNRMNREVTKKMKSLKSDIEYALVRGSIASGVASNSSAASARRLKGVKNWITTNLTNHSGVSLTETILNDLFQMVWDKGANVDAVYTPMKGKRRISAFTAGSTKNVETTDRRLVNAVDVYESDAAKLVKLFAHRYVTTGIGAGDTSLLGVNKSDYVTTATPGFDVIGLQEDTWSTAWYRKPFTKQLAETGDFESKEIITEMTLEANQQAANVLGRVFF</sequence>
<reference evidence="1" key="1">
    <citation type="submission" date="2020-05" db="EMBL/GenBank/DDBJ databases">
        <authorList>
            <person name="Chiriac C."/>
            <person name="Salcher M."/>
            <person name="Ghai R."/>
            <person name="Kavagutti S V."/>
        </authorList>
    </citation>
    <scope>NUCLEOTIDE SEQUENCE</scope>
</reference>
<evidence type="ECO:0008006" key="3">
    <source>
        <dbReference type="Google" id="ProtNLM"/>
    </source>
</evidence>
<dbReference type="EMBL" id="LR797026">
    <property type="protein sequence ID" value="CAB4183197.1"/>
    <property type="molecule type" value="Genomic_DNA"/>
</dbReference>
<protein>
    <recommendedName>
        <fullName evidence="3">Major capsid protein</fullName>
    </recommendedName>
</protein>